<accession>C4V1Y5</accession>
<gene>
    <name evidence="2" type="ORF">HMPREF0908_0432</name>
</gene>
<organism evidence="2 3">
    <name type="scientific">Selenomonas flueggei ATCC 43531</name>
    <dbReference type="NCBI Taxonomy" id="638302"/>
    <lineage>
        <taxon>Bacteria</taxon>
        <taxon>Bacillati</taxon>
        <taxon>Bacillota</taxon>
        <taxon>Negativicutes</taxon>
        <taxon>Selenomonadales</taxon>
        <taxon>Selenomonadaceae</taxon>
        <taxon>Selenomonas</taxon>
    </lineage>
</organism>
<dbReference type="Pfam" id="PF19778">
    <property type="entry name" value="RE_endonuc"/>
    <property type="match status" value="1"/>
</dbReference>
<name>C4V1Y5_9FIRM</name>
<comment type="caution">
    <text evidence="2">The sequence shown here is derived from an EMBL/GenBank/DDBJ whole genome shotgun (WGS) entry which is preliminary data.</text>
</comment>
<feature type="domain" description="Type III restriction enzyme C-terminal endonuclease" evidence="1">
    <location>
        <begin position="3"/>
        <end position="52"/>
    </location>
</feature>
<dbReference type="HOGENOM" id="CLU_196582_0_0_9"/>
<evidence type="ECO:0000313" key="2">
    <source>
        <dbReference type="EMBL" id="EEQ49116.1"/>
    </source>
</evidence>
<evidence type="ECO:0000259" key="1">
    <source>
        <dbReference type="Pfam" id="PF19778"/>
    </source>
</evidence>
<keyword evidence="3" id="KW-1185">Reference proteome</keyword>
<reference evidence="2 3" key="1">
    <citation type="submission" date="2009-04" db="EMBL/GenBank/DDBJ databases">
        <authorList>
            <person name="Qin X."/>
            <person name="Bachman B."/>
            <person name="Battles P."/>
            <person name="Bell A."/>
            <person name="Bess C."/>
            <person name="Bickham C."/>
            <person name="Chaboub L."/>
            <person name="Chen D."/>
            <person name="Coyle M."/>
            <person name="Deiros D.R."/>
            <person name="Dinh H."/>
            <person name="Forbes L."/>
            <person name="Fowler G."/>
            <person name="Francisco L."/>
            <person name="Fu Q."/>
            <person name="Gubbala S."/>
            <person name="Hale W."/>
            <person name="Han Y."/>
            <person name="Hemphill L."/>
            <person name="Highlander S.K."/>
            <person name="Hirani K."/>
            <person name="Hogues M."/>
            <person name="Jackson L."/>
            <person name="Jakkamsetti A."/>
            <person name="Javaid M."/>
            <person name="Jiang H."/>
            <person name="Korchina V."/>
            <person name="Kovar C."/>
            <person name="Lara F."/>
            <person name="Lee S."/>
            <person name="Mata R."/>
            <person name="Mathew T."/>
            <person name="Moen C."/>
            <person name="Morales K."/>
            <person name="Munidasa M."/>
            <person name="Nazareth L."/>
            <person name="Ngo R."/>
            <person name="Nguyen L."/>
            <person name="Okwuonu G."/>
            <person name="Ongeri F."/>
            <person name="Patil S."/>
            <person name="Petrosino J."/>
            <person name="Pham C."/>
            <person name="Pham P."/>
            <person name="Pu L.-L."/>
            <person name="Puazo M."/>
            <person name="Raj R."/>
            <person name="Reid J."/>
            <person name="Rouhana J."/>
            <person name="Saada N."/>
            <person name="Shang Y."/>
            <person name="Simmons D."/>
            <person name="Thornton R."/>
            <person name="Warren J."/>
            <person name="Weissenberger G."/>
            <person name="Zhang J."/>
            <person name="Zhang L."/>
            <person name="Zhou C."/>
            <person name="Zhu D."/>
            <person name="Muzny D."/>
            <person name="Worley K."/>
            <person name="Gibbs R."/>
        </authorList>
    </citation>
    <scope>NUCLEOTIDE SEQUENCE [LARGE SCALE GENOMIC DNA]</scope>
    <source>
        <strain evidence="2 3">ATCC 43531</strain>
    </source>
</reference>
<proteinExistence type="predicted"/>
<protein>
    <recommendedName>
        <fullName evidence="1">Type III restriction enzyme C-terminal endonuclease domain-containing protein</fullName>
    </recommendedName>
</protein>
<dbReference type="Proteomes" id="UP000005309">
    <property type="component" value="Unassembled WGS sequence"/>
</dbReference>
<dbReference type="GeneID" id="32477855"/>
<sequence length="62" mass="7137">MGDQRHIYFVAETKGTLSSLQLRPIEEAKIACAKKLFASLHSDCVIYEHVNDFQTLLNRVMR</sequence>
<evidence type="ECO:0000313" key="3">
    <source>
        <dbReference type="Proteomes" id="UP000005309"/>
    </source>
</evidence>
<dbReference type="GO" id="GO:0015668">
    <property type="term" value="F:type III site-specific deoxyribonuclease activity"/>
    <property type="evidence" value="ECO:0007669"/>
    <property type="project" value="InterPro"/>
</dbReference>
<dbReference type="EMBL" id="ACLA01000006">
    <property type="protein sequence ID" value="EEQ49116.1"/>
    <property type="molecule type" value="Genomic_DNA"/>
</dbReference>
<dbReference type="eggNOG" id="COG3587">
    <property type="taxonomic scope" value="Bacteria"/>
</dbReference>
<dbReference type="OrthoDB" id="9804145at2"/>
<dbReference type="AlphaFoldDB" id="C4V1Y5"/>
<dbReference type="RefSeq" id="WP_006690696.1">
    <property type="nucleotide sequence ID" value="NZ_GG694007.1"/>
</dbReference>
<dbReference type="STRING" id="638302.HMPREF0908_0432"/>
<dbReference type="InterPro" id="IPR045572">
    <property type="entry name" value="RE_endonuc_C"/>
</dbReference>